<gene>
    <name evidence="2" type="ORF">ENU41_09160</name>
</gene>
<protein>
    <submittedName>
        <fullName evidence="2">Uncharacterized protein</fullName>
    </submittedName>
</protein>
<accession>A0A832FQ95</accession>
<feature type="transmembrane region" description="Helical" evidence="1">
    <location>
        <begin position="53"/>
        <end position="76"/>
    </location>
</feature>
<keyword evidence="1" id="KW-0812">Transmembrane</keyword>
<comment type="caution">
    <text evidence="2">The sequence shown here is derived from an EMBL/GenBank/DDBJ whole genome shotgun (WGS) entry which is preliminary data.</text>
</comment>
<keyword evidence="1" id="KW-0472">Membrane</keyword>
<name>A0A832FQ95_9CREN</name>
<dbReference type="EMBL" id="DTCK01000049">
    <property type="protein sequence ID" value="HGQ36824.1"/>
    <property type="molecule type" value="Genomic_DNA"/>
</dbReference>
<evidence type="ECO:0000313" key="2">
    <source>
        <dbReference type="EMBL" id="HGQ36824.1"/>
    </source>
</evidence>
<feature type="transmembrane region" description="Helical" evidence="1">
    <location>
        <begin position="88"/>
        <end position="109"/>
    </location>
</feature>
<dbReference type="AlphaFoldDB" id="A0A832FQ95"/>
<sequence>MRVSEVVVHVVGLAVLSVLVMQVMFLVFAMILVVSGYGTPLLEMEKLNDVTVITANAILFLPVAFSIVLTIFYVIRRKALNIRKTSKYYLYSVIVLIVVILVLVAIAFIKLCGLDCSTLTCGVGNVESCTVEIRWLYAVSMCICKV</sequence>
<feature type="transmembrane region" description="Helical" evidence="1">
    <location>
        <begin position="7"/>
        <end position="33"/>
    </location>
</feature>
<evidence type="ECO:0000256" key="1">
    <source>
        <dbReference type="SAM" id="Phobius"/>
    </source>
</evidence>
<organism evidence="2">
    <name type="scientific">Ignisphaera aggregans</name>
    <dbReference type="NCBI Taxonomy" id="334771"/>
    <lineage>
        <taxon>Archaea</taxon>
        <taxon>Thermoproteota</taxon>
        <taxon>Thermoprotei</taxon>
        <taxon>Desulfurococcales</taxon>
        <taxon>Desulfurococcaceae</taxon>
        <taxon>Ignisphaera</taxon>
    </lineage>
</organism>
<keyword evidence="1" id="KW-1133">Transmembrane helix</keyword>
<reference evidence="2" key="1">
    <citation type="journal article" date="2020" name="mSystems">
        <title>Genome- and Community-Level Interaction Insights into Carbon Utilization and Element Cycling Functions of Hydrothermarchaeota in Hydrothermal Sediment.</title>
        <authorList>
            <person name="Zhou Z."/>
            <person name="Liu Y."/>
            <person name="Xu W."/>
            <person name="Pan J."/>
            <person name="Luo Z.H."/>
            <person name="Li M."/>
        </authorList>
    </citation>
    <scope>NUCLEOTIDE SEQUENCE</scope>
    <source>
        <strain evidence="2">SpSt-667</strain>
    </source>
</reference>
<proteinExistence type="predicted"/>